<evidence type="ECO:0000313" key="7">
    <source>
        <dbReference type="EMBL" id="TLP94863.1"/>
    </source>
</evidence>
<feature type="compositionally biased region" description="Acidic residues" evidence="5">
    <location>
        <begin position="338"/>
        <end position="347"/>
    </location>
</feature>
<keyword evidence="8" id="KW-1185">Reference proteome</keyword>
<gene>
    <name evidence="7" type="ORF">FEF26_11160</name>
</gene>
<dbReference type="InterPro" id="IPR006664">
    <property type="entry name" value="OMP_bac"/>
</dbReference>
<dbReference type="InterPro" id="IPR050330">
    <property type="entry name" value="Bact_OuterMem_StrucFunc"/>
</dbReference>
<dbReference type="PANTHER" id="PTHR30329:SF21">
    <property type="entry name" value="LIPOPROTEIN YIAD-RELATED"/>
    <property type="match status" value="1"/>
</dbReference>
<dbReference type="PANTHER" id="PTHR30329">
    <property type="entry name" value="STATOR ELEMENT OF FLAGELLAR MOTOR COMPLEX"/>
    <property type="match status" value="1"/>
</dbReference>
<dbReference type="GO" id="GO:0009279">
    <property type="term" value="C:cell outer membrane"/>
    <property type="evidence" value="ECO:0007669"/>
    <property type="project" value="UniProtKB-SubCell"/>
</dbReference>
<dbReference type="CDD" id="cd07185">
    <property type="entry name" value="OmpA_C-like"/>
    <property type="match status" value="1"/>
</dbReference>
<sequence>MEAEDSGEATVTWLEDVVIAEEQHEGLDDVTVEVGGETLTIPGAPSIVVPERVGQAGCIIEYDAPGGCLPAVEISPAYTPGFTLPSRSIPEVDLPDGTVLPEVTPKEIQVSAVEEPGIRQEEACQSDESELDGGDYVPLAHRPIAVRSITVQGIETQSIQTRPIHEAGDGFVPQMVLPQVVAPQLVVPQVVVPQGILEAYQLEGAEDTERTDGDDEVSYITEGDVLFDSDEFDLRPDAESELQAIAEDMALRDDDYLIDVEGHTDNLPTSTFADNYELSELRAESVADWLVENAGVDADAVSTSGLGEDYPRGSNDTDEGRQQNRRVVITVKPAEGTSDIDYELEDG</sequence>
<feature type="domain" description="OmpA-like" evidence="6">
    <location>
        <begin position="214"/>
        <end position="335"/>
    </location>
</feature>
<dbReference type="InterPro" id="IPR036737">
    <property type="entry name" value="OmpA-like_sf"/>
</dbReference>
<dbReference type="InterPro" id="IPR006665">
    <property type="entry name" value="OmpA-like"/>
</dbReference>
<dbReference type="Gene3D" id="3.30.1330.60">
    <property type="entry name" value="OmpA-like domain"/>
    <property type="match status" value="1"/>
</dbReference>
<evidence type="ECO:0000256" key="3">
    <source>
        <dbReference type="ARBA" id="ARBA00023237"/>
    </source>
</evidence>
<evidence type="ECO:0000313" key="8">
    <source>
        <dbReference type="Proteomes" id="UP000310458"/>
    </source>
</evidence>
<organism evidence="7 8">
    <name type="scientific">Nesterenkonia salmonea</name>
    <dbReference type="NCBI Taxonomy" id="1804987"/>
    <lineage>
        <taxon>Bacteria</taxon>
        <taxon>Bacillati</taxon>
        <taxon>Actinomycetota</taxon>
        <taxon>Actinomycetes</taxon>
        <taxon>Micrococcales</taxon>
        <taxon>Micrococcaceae</taxon>
        <taxon>Nesterenkonia</taxon>
    </lineage>
</organism>
<dbReference type="EMBL" id="VAVZ01000031">
    <property type="protein sequence ID" value="TLP94863.1"/>
    <property type="molecule type" value="Genomic_DNA"/>
</dbReference>
<feature type="region of interest" description="Disordered" evidence="5">
    <location>
        <begin position="301"/>
        <end position="347"/>
    </location>
</feature>
<dbReference type="PROSITE" id="PS51123">
    <property type="entry name" value="OMPA_2"/>
    <property type="match status" value="1"/>
</dbReference>
<keyword evidence="2 4" id="KW-0472">Membrane</keyword>
<dbReference type="PRINTS" id="PR01021">
    <property type="entry name" value="OMPADOMAIN"/>
</dbReference>
<evidence type="ECO:0000256" key="5">
    <source>
        <dbReference type="SAM" id="MobiDB-lite"/>
    </source>
</evidence>
<dbReference type="Proteomes" id="UP000310458">
    <property type="component" value="Unassembled WGS sequence"/>
</dbReference>
<protein>
    <submittedName>
        <fullName evidence="7">OmpA family protein</fullName>
    </submittedName>
</protein>
<dbReference type="SUPFAM" id="SSF103088">
    <property type="entry name" value="OmpA-like"/>
    <property type="match status" value="1"/>
</dbReference>
<keyword evidence="3" id="KW-0998">Cell outer membrane</keyword>
<comment type="caution">
    <text evidence="7">The sequence shown here is derived from an EMBL/GenBank/DDBJ whole genome shotgun (WGS) entry which is preliminary data.</text>
</comment>
<evidence type="ECO:0000256" key="1">
    <source>
        <dbReference type="ARBA" id="ARBA00004442"/>
    </source>
</evidence>
<evidence type="ECO:0000256" key="4">
    <source>
        <dbReference type="PROSITE-ProRule" id="PRU00473"/>
    </source>
</evidence>
<reference evidence="7 8" key="1">
    <citation type="submission" date="2019-05" db="EMBL/GenBank/DDBJ databases">
        <title>Nesterenkonia sp. GY074 isolated from the Southern Atlantic Ocean.</title>
        <authorList>
            <person name="Zhang G."/>
        </authorList>
    </citation>
    <scope>NUCLEOTIDE SEQUENCE [LARGE SCALE GENOMIC DNA]</scope>
    <source>
        <strain evidence="7 8">GY074</strain>
    </source>
</reference>
<proteinExistence type="predicted"/>
<comment type="subcellular location">
    <subcellularLocation>
        <location evidence="1">Cell outer membrane</location>
    </subcellularLocation>
</comment>
<dbReference type="Pfam" id="PF00691">
    <property type="entry name" value="OmpA"/>
    <property type="match status" value="1"/>
</dbReference>
<accession>A0A5R9BB75</accession>
<evidence type="ECO:0000256" key="2">
    <source>
        <dbReference type="ARBA" id="ARBA00023136"/>
    </source>
</evidence>
<name>A0A5R9BB75_9MICC</name>
<evidence type="ECO:0000259" key="6">
    <source>
        <dbReference type="PROSITE" id="PS51123"/>
    </source>
</evidence>
<dbReference type="AlphaFoldDB" id="A0A5R9BB75"/>